<comment type="caution">
    <text evidence="2">The sequence shown here is derived from an EMBL/GenBank/DDBJ whole genome shotgun (WGS) entry which is preliminary data.</text>
</comment>
<gene>
    <name evidence="2" type="ORF">NIES4072_05280</name>
</gene>
<feature type="transmembrane region" description="Helical" evidence="1">
    <location>
        <begin position="12"/>
        <end position="36"/>
    </location>
</feature>
<organism evidence="2 3">
    <name type="scientific">Nostoc commune NIES-4072</name>
    <dbReference type="NCBI Taxonomy" id="2005467"/>
    <lineage>
        <taxon>Bacteria</taxon>
        <taxon>Bacillati</taxon>
        <taxon>Cyanobacteriota</taxon>
        <taxon>Cyanophyceae</taxon>
        <taxon>Nostocales</taxon>
        <taxon>Nostocaceae</taxon>
        <taxon>Nostoc</taxon>
    </lineage>
</organism>
<keyword evidence="1" id="KW-0812">Transmembrane</keyword>
<keyword evidence="1" id="KW-0472">Membrane</keyword>
<dbReference type="Proteomes" id="UP000245124">
    <property type="component" value="Unassembled WGS sequence"/>
</dbReference>
<keyword evidence="1" id="KW-1133">Transmembrane helix</keyword>
<name>A0A2R5FEI0_NOSCO</name>
<accession>A0A2R5FEI0</accession>
<evidence type="ECO:0000313" key="3">
    <source>
        <dbReference type="Proteomes" id="UP000245124"/>
    </source>
</evidence>
<proteinExistence type="predicted"/>
<evidence type="ECO:0000313" key="2">
    <source>
        <dbReference type="EMBL" id="GBG16882.1"/>
    </source>
</evidence>
<dbReference type="AlphaFoldDB" id="A0A2R5FEI0"/>
<sequence length="37" mass="3847">MGYDQRSLPPLWIGVAIALYAFIAIGVAEGGLGVLLT</sequence>
<dbReference type="EMBL" id="BDUD01000001">
    <property type="protein sequence ID" value="GBG16882.1"/>
    <property type="molecule type" value="Genomic_DNA"/>
</dbReference>
<protein>
    <submittedName>
        <fullName evidence="2">Uncharacterized protein</fullName>
    </submittedName>
</protein>
<evidence type="ECO:0000256" key="1">
    <source>
        <dbReference type="SAM" id="Phobius"/>
    </source>
</evidence>
<reference evidence="2 3" key="1">
    <citation type="submission" date="2017-06" db="EMBL/GenBank/DDBJ databases">
        <title>Genome sequencing of cyanobaciteial culture collection at National Institute for Environmental Studies (NIES).</title>
        <authorList>
            <person name="Hirose Y."/>
            <person name="Shimura Y."/>
            <person name="Fujisawa T."/>
            <person name="Nakamura Y."/>
            <person name="Kawachi M."/>
        </authorList>
    </citation>
    <scope>NUCLEOTIDE SEQUENCE [LARGE SCALE GENOMIC DNA]</scope>
    <source>
        <strain evidence="2 3">NIES-4072</strain>
    </source>
</reference>
<keyword evidence="3" id="KW-1185">Reference proteome</keyword>